<gene>
    <name evidence="1" type="ORF">PHPALM_14063</name>
</gene>
<comment type="caution">
    <text evidence="1">The sequence shown here is derived from an EMBL/GenBank/DDBJ whole genome shotgun (WGS) entry which is preliminary data.</text>
</comment>
<dbReference type="Gene3D" id="1.10.443.20">
    <property type="entry name" value="Centromere DNA-binding protein complex CBF3 subunit, domain 2"/>
    <property type="match status" value="1"/>
</dbReference>
<dbReference type="GO" id="GO:0003677">
    <property type="term" value="F:DNA binding"/>
    <property type="evidence" value="ECO:0007669"/>
    <property type="project" value="InterPro"/>
</dbReference>
<name>A0A2P4XW08_9STRA</name>
<sequence>MSWFYTMAYYAVKPCLTWSWLSFSHSDWVTKVSNRHVGFMRNKNVHLCPIGAVAFYLIEQMLMLMSPRHGGMNDGVWIQWRLFNRLRWFEKLVAHTLATLQSLDITI</sequence>
<evidence type="ECO:0000313" key="2">
    <source>
        <dbReference type="Proteomes" id="UP000237271"/>
    </source>
</evidence>
<evidence type="ECO:0000313" key="1">
    <source>
        <dbReference type="EMBL" id="POM69639.1"/>
    </source>
</evidence>
<dbReference type="EMBL" id="NCKW01007836">
    <property type="protein sequence ID" value="POM69639.1"/>
    <property type="molecule type" value="Genomic_DNA"/>
</dbReference>
<dbReference type="AlphaFoldDB" id="A0A2P4XW08"/>
<keyword evidence="2" id="KW-1185">Reference proteome</keyword>
<reference evidence="1 2" key="1">
    <citation type="journal article" date="2017" name="Genome Biol. Evol.">
        <title>Phytophthora megakarya and P. palmivora, closely related causal agents of cacao black pod rot, underwent increases in genome sizes and gene numbers by different mechanisms.</title>
        <authorList>
            <person name="Ali S.S."/>
            <person name="Shao J."/>
            <person name="Lary D.J."/>
            <person name="Kronmiller B."/>
            <person name="Shen D."/>
            <person name="Strem M.D."/>
            <person name="Amoako-Attah I."/>
            <person name="Akrofi A.Y."/>
            <person name="Begoude B.A."/>
            <person name="Ten Hoopen G.M."/>
            <person name="Coulibaly K."/>
            <person name="Kebe B.I."/>
            <person name="Melnick R.L."/>
            <person name="Guiltinan M.J."/>
            <person name="Tyler B.M."/>
            <person name="Meinhardt L.W."/>
            <person name="Bailey B.A."/>
        </authorList>
    </citation>
    <scope>NUCLEOTIDE SEQUENCE [LARGE SCALE GENOMIC DNA]</scope>
    <source>
        <strain evidence="2">sbr112.9</strain>
    </source>
</reference>
<organism evidence="1 2">
    <name type="scientific">Phytophthora palmivora</name>
    <dbReference type="NCBI Taxonomy" id="4796"/>
    <lineage>
        <taxon>Eukaryota</taxon>
        <taxon>Sar</taxon>
        <taxon>Stramenopiles</taxon>
        <taxon>Oomycota</taxon>
        <taxon>Peronosporomycetes</taxon>
        <taxon>Peronosporales</taxon>
        <taxon>Peronosporaceae</taxon>
        <taxon>Phytophthora</taxon>
    </lineage>
</organism>
<dbReference type="InterPro" id="IPR038279">
    <property type="entry name" value="Ndc10_dom2_sf"/>
</dbReference>
<dbReference type="Proteomes" id="UP000237271">
    <property type="component" value="Unassembled WGS sequence"/>
</dbReference>
<accession>A0A2P4XW08</accession>
<dbReference type="OrthoDB" id="125800at2759"/>
<proteinExistence type="predicted"/>
<protein>
    <submittedName>
        <fullName evidence="1">Uncharacterized protein</fullName>
    </submittedName>
</protein>